<dbReference type="CDD" id="cd10747">
    <property type="entry name" value="DnaJ_C"/>
    <property type="match status" value="1"/>
</dbReference>
<dbReference type="Gene3D" id="2.10.230.10">
    <property type="entry name" value="Heat shock protein DnaJ, cysteine-rich domain"/>
    <property type="match status" value="1"/>
</dbReference>
<dbReference type="SUPFAM" id="SSF49493">
    <property type="entry name" value="HSP40/DnaJ peptide-binding domain"/>
    <property type="match status" value="2"/>
</dbReference>
<dbReference type="InterPro" id="IPR001623">
    <property type="entry name" value="DnaJ_domain"/>
</dbReference>
<dbReference type="Pfam" id="PF01556">
    <property type="entry name" value="DnaJ_C"/>
    <property type="match status" value="1"/>
</dbReference>
<dbReference type="InterPro" id="IPR001305">
    <property type="entry name" value="HSP_DnaJ_Cys-rich_dom"/>
</dbReference>
<dbReference type="Gene3D" id="1.10.287.110">
    <property type="entry name" value="DnaJ domain"/>
    <property type="match status" value="1"/>
</dbReference>
<evidence type="ECO:0000256" key="3">
    <source>
        <dbReference type="ARBA" id="ARBA00022771"/>
    </source>
</evidence>
<evidence type="ECO:0000259" key="8">
    <source>
        <dbReference type="PROSITE" id="PS51188"/>
    </source>
</evidence>
<dbReference type="InterPro" id="IPR018253">
    <property type="entry name" value="DnaJ_domain_CS"/>
</dbReference>
<dbReference type="GeneID" id="25560614"/>
<dbReference type="PANTHER" id="PTHR43888">
    <property type="entry name" value="DNAJ-LIKE-2, ISOFORM A-RELATED"/>
    <property type="match status" value="1"/>
</dbReference>
<dbReference type="PRINTS" id="PR00625">
    <property type="entry name" value="JDOMAIN"/>
</dbReference>
<keyword evidence="6" id="KW-0732">Signal</keyword>
<dbReference type="Gene3D" id="2.60.260.20">
    <property type="entry name" value="Urease metallochaperone UreE, N-terminal domain"/>
    <property type="match status" value="2"/>
</dbReference>
<dbReference type="STRING" id="461836.A0A0L0DH85"/>
<dbReference type="GO" id="GO:0006457">
    <property type="term" value="P:protein folding"/>
    <property type="evidence" value="ECO:0007669"/>
    <property type="project" value="InterPro"/>
</dbReference>
<dbReference type="PROSITE" id="PS00636">
    <property type="entry name" value="DNAJ_1"/>
    <property type="match status" value="1"/>
</dbReference>
<dbReference type="OMA" id="KWHEDGD"/>
<feature type="domain" description="J" evidence="7">
    <location>
        <begin position="33"/>
        <end position="98"/>
    </location>
</feature>
<dbReference type="RefSeq" id="XP_013762553.1">
    <property type="nucleotide sequence ID" value="XM_013907099.1"/>
</dbReference>
<dbReference type="AlphaFoldDB" id="A0A0L0DH85"/>
<dbReference type="GO" id="GO:0009408">
    <property type="term" value="P:response to heat"/>
    <property type="evidence" value="ECO:0007669"/>
    <property type="project" value="InterPro"/>
</dbReference>
<evidence type="ECO:0000256" key="6">
    <source>
        <dbReference type="SAM" id="SignalP"/>
    </source>
</evidence>
<dbReference type="InterPro" id="IPR036869">
    <property type="entry name" value="J_dom_sf"/>
</dbReference>
<dbReference type="PROSITE" id="PS51257">
    <property type="entry name" value="PROKAR_LIPOPROTEIN"/>
    <property type="match status" value="1"/>
</dbReference>
<dbReference type="InterPro" id="IPR008971">
    <property type="entry name" value="HSP40/DnaJ_pept-bd"/>
</dbReference>
<feature type="zinc finger region" description="CR-type" evidence="5">
    <location>
        <begin position="155"/>
        <end position="238"/>
    </location>
</feature>
<dbReference type="OrthoDB" id="550424at2759"/>
<dbReference type="FunFam" id="2.60.260.20:FF:000013">
    <property type="entry name" value="DnaJ subfamily B member 11"/>
    <property type="match status" value="1"/>
</dbReference>
<dbReference type="SUPFAM" id="SSF46565">
    <property type="entry name" value="Chaperone J-domain"/>
    <property type="match status" value="1"/>
</dbReference>
<evidence type="ECO:0000256" key="1">
    <source>
        <dbReference type="ARBA" id="ARBA00022723"/>
    </source>
</evidence>
<dbReference type="FunFam" id="2.10.230.10:FF:000001">
    <property type="entry name" value="DnaJ subfamily A member 2"/>
    <property type="match status" value="1"/>
</dbReference>
<dbReference type="GO" id="GO:0008270">
    <property type="term" value="F:zinc ion binding"/>
    <property type="evidence" value="ECO:0007669"/>
    <property type="project" value="UniProtKB-KW"/>
</dbReference>
<feature type="chain" id="PRO_5005537522" evidence="6">
    <location>
        <begin position="30"/>
        <end position="379"/>
    </location>
</feature>
<reference evidence="9 10" key="1">
    <citation type="submission" date="2010-05" db="EMBL/GenBank/DDBJ databases">
        <title>The Genome Sequence of Thecamonas trahens ATCC 50062.</title>
        <authorList>
            <consortium name="The Broad Institute Genome Sequencing Platform"/>
            <person name="Russ C."/>
            <person name="Cuomo C."/>
            <person name="Shea T."/>
            <person name="Young S.K."/>
            <person name="Zeng Q."/>
            <person name="Koehrsen M."/>
            <person name="Haas B."/>
            <person name="Borodovsky M."/>
            <person name="Guigo R."/>
            <person name="Alvarado L."/>
            <person name="Berlin A."/>
            <person name="Bochicchio J."/>
            <person name="Borenstein D."/>
            <person name="Chapman S."/>
            <person name="Chen Z."/>
            <person name="Freedman E."/>
            <person name="Gellesch M."/>
            <person name="Goldberg J."/>
            <person name="Griggs A."/>
            <person name="Gujja S."/>
            <person name="Heilman E."/>
            <person name="Heiman D."/>
            <person name="Hepburn T."/>
            <person name="Howarth C."/>
            <person name="Jen D."/>
            <person name="Larson L."/>
            <person name="Mehta T."/>
            <person name="Park D."/>
            <person name="Pearson M."/>
            <person name="Roberts A."/>
            <person name="Saif S."/>
            <person name="Shenoy N."/>
            <person name="Sisk P."/>
            <person name="Stolte C."/>
            <person name="Sykes S."/>
            <person name="Thomson T."/>
            <person name="Walk T."/>
            <person name="White J."/>
            <person name="Yandava C."/>
            <person name="Burger G."/>
            <person name="Gray M.W."/>
            <person name="Holland P.W.H."/>
            <person name="King N."/>
            <person name="Lang F.B.F."/>
            <person name="Roger A.J."/>
            <person name="Ruiz-Trillo I."/>
            <person name="Lander E."/>
            <person name="Nusbaum C."/>
        </authorList>
    </citation>
    <scope>NUCLEOTIDE SEQUENCE [LARGE SCALE GENOMIC DNA]</scope>
    <source>
        <strain evidence="9 10">ATCC 50062</strain>
    </source>
</reference>
<dbReference type="InterPro" id="IPR036410">
    <property type="entry name" value="HSP_DnaJ_Cys-rich_dom_sf"/>
</dbReference>
<dbReference type="GO" id="GO:0051082">
    <property type="term" value="F:unfolded protein binding"/>
    <property type="evidence" value="ECO:0007669"/>
    <property type="project" value="InterPro"/>
</dbReference>
<keyword evidence="9" id="KW-0346">Stress response</keyword>
<dbReference type="SUPFAM" id="SSF57938">
    <property type="entry name" value="DnaJ/Hsp40 cysteine-rich domain"/>
    <property type="match status" value="1"/>
</dbReference>
<dbReference type="GO" id="GO:0030544">
    <property type="term" value="F:Hsp70 protein binding"/>
    <property type="evidence" value="ECO:0007669"/>
    <property type="project" value="InterPro"/>
</dbReference>
<accession>A0A0L0DH85</accession>
<feature type="signal peptide" evidence="6">
    <location>
        <begin position="1"/>
        <end position="29"/>
    </location>
</feature>
<dbReference type="InterPro" id="IPR044713">
    <property type="entry name" value="DNJA1/2-like"/>
</dbReference>
<dbReference type="HAMAP" id="MF_01152">
    <property type="entry name" value="DnaJ"/>
    <property type="match status" value="1"/>
</dbReference>
<dbReference type="CDD" id="cd10719">
    <property type="entry name" value="DnaJ_zf"/>
    <property type="match status" value="1"/>
</dbReference>
<dbReference type="InterPro" id="IPR002939">
    <property type="entry name" value="DnaJ_C"/>
</dbReference>
<keyword evidence="10" id="KW-1185">Reference proteome</keyword>
<dbReference type="Pfam" id="PF00684">
    <property type="entry name" value="DnaJ_CXXCXGXG"/>
    <property type="match status" value="1"/>
</dbReference>
<dbReference type="Pfam" id="PF00226">
    <property type="entry name" value="DnaJ"/>
    <property type="match status" value="1"/>
</dbReference>
<proteinExistence type="inferred from homology"/>
<evidence type="ECO:0000256" key="4">
    <source>
        <dbReference type="ARBA" id="ARBA00022833"/>
    </source>
</evidence>
<name>A0A0L0DH85_THETB</name>
<dbReference type="InterPro" id="IPR012724">
    <property type="entry name" value="DnaJ"/>
</dbReference>
<dbReference type="PROSITE" id="PS50076">
    <property type="entry name" value="DNAJ_2"/>
    <property type="match status" value="1"/>
</dbReference>
<dbReference type="GO" id="GO:0005524">
    <property type="term" value="F:ATP binding"/>
    <property type="evidence" value="ECO:0007669"/>
    <property type="project" value="InterPro"/>
</dbReference>
<dbReference type="CDD" id="cd06257">
    <property type="entry name" value="DnaJ"/>
    <property type="match status" value="1"/>
</dbReference>
<evidence type="ECO:0000313" key="9">
    <source>
        <dbReference type="EMBL" id="KNC50673.1"/>
    </source>
</evidence>
<evidence type="ECO:0000256" key="5">
    <source>
        <dbReference type="PROSITE-ProRule" id="PRU00546"/>
    </source>
</evidence>
<evidence type="ECO:0000313" key="10">
    <source>
        <dbReference type="Proteomes" id="UP000054408"/>
    </source>
</evidence>
<dbReference type="PROSITE" id="PS51188">
    <property type="entry name" value="ZF_CR"/>
    <property type="match status" value="1"/>
</dbReference>
<dbReference type="EMBL" id="GL349435">
    <property type="protein sequence ID" value="KNC50673.1"/>
    <property type="molecule type" value="Genomic_DNA"/>
</dbReference>
<evidence type="ECO:0000256" key="2">
    <source>
        <dbReference type="ARBA" id="ARBA00022737"/>
    </source>
</evidence>
<keyword evidence="4 5" id="KW-0862">Zinc</keyword>
<keyword evidence="1 5" id="KW-0479">Metal-binding</keyword>
<protein>
    <submittedName>
        <fullName evidence="9">Heat shock protein DnaJ family protein</fullName>
    </submittedName>
</protein>
<gene>
    <name evidence="9" type="ORF">AMSG_00833</name>
</gene>
<dbReference type="Proteomes" id="UP000054408">
    <property type="component" value="Unassembled WGS sequence"/>
</dbReference>
<sequence>MRVTRTTLVAWCVCVVAVVVACLVATSEARTPSYYSVLGVTAKASKREIKRAYRKLSRELHPDKNPDDPDANSKFMEAARAYEVLTDEKLRQIYDRGGVKAVEKHEKQAASGHGGGFNPFDMFGFNRGGGGGNQERRGPSIEIEFEVALDALYEGTALEAQFAKQVICPECDGTGAEDPDDVQTCPVCGGRGVKITRHQMAPGFVQQMQTTCDKCGGKGKIVKSVCRACRGRKVVPGSSVIDIVLESGTPDGHRVEFPMEADQAPDMVPGDLIFVIKTAPHPTFTRDANQVDLHTSATISLLDALVGFSTPLVHLDGHTVDLENVGITRPGQVIKIAGEGMPHFETPDIRGDLYVTVHIRMPARLSSGQKDQLRKILAE</sequence>
<feature type="domain" description="CR-type" evidence="8">
    <location>
        <begin position="155"/>
        <end position="238"/>
    </location>
</feature>
<keyword evidence="2" id="KW-0677">Repeat</keyword>
<dbReference type="eggNOG" id="KOG0712">
    <property type="taxonomic scope" value="Eukaryota"/>
</dbReference>
<evidence type="ECO:0000259" key="7">
    <source>
        <dbReference type="PROSITE" id="PS50076"/>
    </source>
</evidence>
<keyword evidence="3 5" id="KW-0863">Zinc-finger</keyword>
<dbReference type="SMART" id="SM00271">
    <property type="entry name" value="DnaJ"/>
    <property type="match status" value="1"/>
</dbReference>
<organism evidence="9 10">
    <name type="scientific">Thecamonas trahens ATCC 50062</name>
    <dbReference type="NCBI Taxonomy" id="461836"/>
    <lineage>
        <taxon>Eukaryota</taxon>
        <taxon>Apusozoa</taxon>
        <taxon>Apusomonadida</taxon>
        <taxon>Apusomonadidae</taxon>
        <taxon>Thecamonas</taxon>
    </lineage>
</organism>